<proteinExistence type="predicted"/>
<name>A0A1H9NUJ7_9LACT</name>
<evidence type="ECO:0000313" key="3">
    <source>
        <dbReference type="EMBL" id="SER39592.1"/>
    </source>
</evidence>
<keyword evidence="2" id="KW-0732">Signal</keyword>
<dbReference type="AlphaFoldDB" id="A0A1H9NUJ7"/>
<keyword evidence="1" id="KW-1133">Transmembrane helix</keyword>
<reference evidence="3 4" key="1">
    <citation type="submission" date="2016-10" db="EMBL/GenBank/DDBJ databases">
        <authorList>
            <person name="de Groot N.N."/>
        </authorList>
    </citation>
    <scope>NUCLEOTIDE SEQUENCE [LARGE SCALE GENOMIC DNA]</scope>
    <source>
        <strain evidence="3 4">DSM 15827</strain>
    </source>
</reference>
<keyword evidence="1" id="KW-0812">Transmembrane</keyword>
<evidence type="ECO:0000256" key="2">
    <source>
        <dbReference type="SAM" id="SignalP"/>
    </source>
</evidence>
<feature type="signal peptide" evidence="2">
    <location>
        <begin position="1"/>
        <end position="28"/>
    </location>
</feature>
<feature type="chain" id="PRO_5039559176" description="LPXTG-motif cell wall anchor domain-containing protein" evidence="2">
    <location>
        <begin position="29"/>
        <end position="169"/>
    </location>
</feature>
<dbReference type="EMBL" id="FOGF01000046">
    <property type="protein sequence ID" value="SER39592.1"/>
    <property type="molecule type" value="Genomic_DNA"/>
</dbReference>
<dbReference type="STRING" id="137733.SAMN05421767_1468"/>
<evidence type="ECO:0000256" key="1">
    <source>
        <dbReference type="SAM" id="Phobius"/>
    </source>
</evidence>
<sequence length="169" mass="18749">MKKKSSMSRVIVAMICCCLLFMGISVRAETTGNVPVTYTKETSVTYPLHVKVTGKGEVSTATETLRNQTKQYDLAVDESMTFHLKADTGRKVKKVLLNGSNVEASIADNKLTVSGAEKEQTLIVEFESARKIFPQTGDSSNLVFWCILFVLSLAGIIYTYRKKIKLIKN</sequence>
<feature type="transmembrane region" description="Helical" evidence="1">
    <location>
        <begin position="142"/>
        <end position="160"/>
    </location>
</feature>
<dbReference type="Proteomes" id="UP000198556">
    <property type="component" value="Unassembled WGS sequence"/>
</dbReference>
<keyword evidence="1" id="KW-0472">Membrane</keyword>
<gene>
    <name evidence="3" type="ORF">SAMN05421767_1468</name>
</gene>
<protein>
    <recommendedName>
        <fullName evidence="5">LPXTG-motif cell wall anchor domain-containing protein</fullName>
    </recommendedName>
</protein>
<keyword evidence="4" id="KW-1185">Reference proteome</keyword>
<evidence type="ECO:0008006" key="5">
    <source>
        <dbReference type="Google" id="ProtNLM"/>
    </source>
</evidence>
<organism evidence="3 4">
    <name type="scientific">Granulicatella balaenopterae</name>
    <dbReference type="NCBI Taxonomy" id="137733"/>
    <lineage>
        <taxon>Bacteria</taxon>
        <taxon>Bacillati</taxon>
        <taxon>Bacillota</taxon>
        <taxon>Bacilli</taxon>
        <taxon>Lactobacillales</taxon>
        <taxon>Carnobacteriaceae</taxon>
        <taxon>Granulicatella</taxon>
    </lineage>
</organism>
<evidence type="ECO:0000313" key="4">
    <source>
        <dbReference type="Proteomes" id="UP000198556"/>
    </source>
</evidence>
<accession>A0A1H9NUJ7</accession>